<organism evidence="2 3">
    <name type="scientific">Candidatus Aphodousia faecigallinarum</name>
    <dbReference type="NCBI Taxonomy" id="2840677"/>
    <lineage>
        <taxon>Bacteria</taxon>
        <taxon>Pseudomonadati</taxon>
        <taxon>Pseudomonadota</taxon>
        <taxon>Betaproteobacteria</taxon>
        <taxon>Burkholderiales</taxon>
        <taxon>Sutterellaceae</taxon>
        <taxon>Sutterellaceae incertae sedis</taxon>
        <taxon>Candidatus Aphodousia</taxon>
    </lineage>
</organism>
<evidence type="ECO:0000313" key="3">
    <source>
        <dbReference type="Proteomes" id="UP000824083"/>
    </source>
</evidence>
<reference evidence="2" key="1">
    <citation type="submission" date="2020-10" db="EMBL/GenBank/DDBJ databases">
        <authorList>
            <person name="Gilroy R."/>
        </authorList>
    </citation>
    <scope>NUCLEOTIDE SEQUENCE</scope>
    <source>
        <strain evidence="2">7463</strain>
    </source>
</reference>
<dbReference type="InterPro" id="IPR025364">
    <property type="entry name" value="DUF4268"/>
</dbReference>
<dbReference type="Pfam" id="PF14088">
    <property type="entry name" value="DUF4268"/>
    <property type="match status" value="1"/>
</dbReference>
<evidence type="ECO:0000313" key="2">
    <source>
        <dbReference type="EMBL" id="HIU37167.1"/>
    </source>
</evidence>
<comment type="caution">
    <text evidence="2">The sequence shown here is derived from an EMBL/GenBank/DDBJ whole genome shotgun (WGS) entry which is preliminary data.</text>
</comment>
<sequence>MTKHTKIELDQIEMVDDLRTIWPDEARNFTPWLSESENLELLGEAIGRNLQLSETESSVGAFSVDILATTEDDDGVKTVIIENQLTETNHDHLGKLITYAAGKKAQLIVWIVEEARNEHQQAIQWLNEHTDEDMGFYLVQIKVLRIGQSRPAVKFELIEKPNEWERKMRSNKNLTETKALQLRYWDAFVEYLQNQEEFKKYFRIPETKPQHWLTLRAGSASFAVGCLVNTQRKVIGTELTVWNRDFYDYLSSHKQDFEREIGHELIWHGEGKHTLRIYVETPGNIKGTEKGWNEFFSWYCEMAPKFLVVARKYLVSFNRKR</sequence>
<proteinExistence type="predicted"/>
<evidence type="ECO:0000259" key="1">
    <source>
        <dbReference type="Pfam" id="PF14088"/>
    </source>
</evidence>
<accession>A0A9D1LFW1</accession>
<name>A0A9D1LFW1_9BURK</name>
<protein>
    <submittedName>
        <fullName evidence="2">DUF4268 domain-containing protein</fullName>
    </submittedName>
</protein>
<reference evidence="2" key="2">
    <citation type="journal article" date="2021" name="PeerJ">
        <title>Extensive microbial diversity within the chicken gut microbiome revealed by metagenomics and culture.</title>
        <authorList>
            <person name="Gilroy R."/>
            <person name="Ravi A."/>
            <person name="Getino M."/>
            <person name="Pursley I."/>
            <person name="Horton D.L."/>
            <person name="Alikhan N.F."/>
            <person name="Baker D."/>
            <person name="Gharbi K."/>
            <person name="Hall N."/>
            <person name="Watson M."/>
            <person name="Adriaenssens E.M."/>
            <person name="Foster-Nyarko E."/>
            <person name="Jarju S."/>
            <person name="Secka A."/>
            <person name="Antonio M."/>
            <person name="Oren A."/>
            <person name="Chaudhuri R.R."/>
            <person name="La Ragione R."/>
            <person name="Hildebrand F."/>
            <person name="Pallen M.J."/>
        </authorList>
    </citation>
    <scope>NUCLEOTIDE SEQUENCE</scope>
    <source>
        <strain evidence="2">7463</strain>
    </source>
</reference>
<dbReference type="Proteomes" id="UP000824083">
    <property type="component" value="Unassembled WGS sequence"/>
</dbReference>
<gene>
    <name evidence="2" type="ORF">IAC56_02705</name>
</gene>
<dbReference type="AlphaFoldDB" id="A0A9D1LFW1"/>
<dbReference type="EMBL" id="DVMY01000049">
    <property type="protein sequence ID" value="HIU37167.1"/>
    <property type="molecule type" value="Genomic_DNA"/>
</dbReference>
<feature type="domain" description="DUF4268" evidence="1">
    <location>
        <begin position="180"/>
        <end position="313"/>
    </location>
</feature>